<dbReference type="InParanoid" id="A0A1H9CVD3"/>
<evidence type="ECO:0000313" key="2">
    <source>
        <dbReference type="EMBL" id="SEQ05099.1"/>
    </source>
</evidence>
<proteinExistence type="predicted"/>
<organism evidence="2 3">
    <name type="scientific">Neolewinella agarilytica</name>
    <dbReference type="NCBI Taxonomy" id="478744"/>
    <lineage>
        <taxon>Bacteria</taxon>
        <taxon>Pseudomonadati</taxon>
        <taxon>Bacteroidota</taxon>
        <taxon>Saprospiria</taxon>
        <taxon>Saprospirales</taxon>
        <taxon>Lewinellaceae</taxon>
        <taxon>Neolewinella</taxon>
    </lineage>
</organism>
<evidence type="ECO:0000313" key="3">
    <source>
        <dbReference type="Proteomes" id="UP000199021"/>
    </source>
</evidence>
<sequence length="249" mass="27511">MKPLFTLVLLALLISSCTPLRVVRLEPDAEPDHYRYGEKIVTDEQADVAVAVSYYDASPNYIVFNLEVENKGTEPFNFDPATCLLVPDVGPVSLAIDPEMELLSMDIQTIQQEKTRRTWGWIGAGALVAGTVVAITSDAGLEGLDPVGSSFASELAFSVTENLAFAVVNAQAASDFRRNAIPYADEIPVPENRFFWLDHAVRYTTIRPGEKAVGKVVFPRNDEAAAFSFNLEVQGKDFRFPFSQRVYKP</sequence>
<evidence type="ECO:0008006" key="4">
    <source>
        <dbReference type="Google" id="ProtNLM"/>
    </source>
</evidence>
<dbReference type="AlphaFoldDB" id="A0A1H9CVD3"/>
<dbReference type="STRING" id="478744.SAMN05444359_10530"/>
<evidence type="ECO:0000256" key="1">
    <source>
        <dbReference type="SAM" id="SignalP"/>
    </source>
</evidence>
<dbReference type="PROSITE" id="PS51257">
    <property type="entry name" value="PROKAR_LIPOPROTEIN"/>
    <property type="match status" value="1"/>
</dbReference>
<keyword evidence="3" id="KW-1185">Reference proteome</keyword>
<accession>A0A1H9CVD3</accession>
<feature type="signal peptide" evidence="1">
    <location>
        <begin position="1"/>
        <end position="21"/>
    </location>
</feature>
<name>A0A1H9CVD3_9BACT</name>
<dbReference type="OrthoDB" id="1492389at2"/>
<gene>
    <name evidence="2" type="ORF">SAMN05444359_10530</name>
</gene>
<protein>
    <recommendedName>
        <fullName evidence="4">DUF4352 domain-containing protein</fullName>
    </recommendedName>
</protein>
<dbReference type="Proteomes" id="UP000199021">
    <property type="component" value="Unassembled WGS sequence"/>
</dbReference>
<reference evidence="3" key="1">
    <citation type="submission" date="2016-10" db="EMBL/GenBank/DDBJ databases">
        <authorList>
            <person name="Varghese N."/>
            <person name="Submissions S."/>
        </authorList>
    </citation>
    <scope>NUCLEOTIDE SEQUENCE [LARGE SCALE GENOMIC DNA]</scope>
    <source>
        <strain evidence="3">DSM 24740</strain>
    </source>
</reference>
<dbReference type="RefSeq" id="WP_090166257.1">
    <property type="nucleotide sequence ID" value="NZ_FOFB01000005.1"/>
</dbReference>
<feature type="chain" id="PRO_5011640312" description="DUF4352 domain-containing protein" evidence="1">
    <location>
        <begin position="22"/>
        <end position="249"/>
    </location>
</feature>
<keyword evidence="1" id="KW-0732">Signal</keyword>
<dbReference type="EMBL" id="FOFB01000005">
    <property type="protein sequence ID" value="SEQ05099.1"/>
    <property type="molecule type" value="Genomic_DNA"/>
</dbReference>